<protein>
    <recommendedName>
        <fullName evidence="5">DUF4398 domain-containing protein</fullName>
    </recommendedName>
</protein>
<feature type="chain" id="PRO_5009209078" description="DUF4398 domain-containing protein" evidence="2">
    <location>
        <begin position="27"/>
        <end position="144"/>
    </location>
</feature>
<dbReference type="EMBL" id="LZYE01000190">
    <property type="protein sequence ID" value="OFC35736.1"/>
    <property type="molecule type" value="Genomic_DNA"/>
</dbReference>
<comment type="caution">
    <text evidence="3">The sequence shown here is derived from an EMBL/GenBank/DDBJ whole genome shotgun (WGS) entry which is preliminary data.</text>
</comment>
<dbReference type="Proteomes" id="UP000175616">
    <property type="component" value="Unassembled WGS sequence"/>
</dbReference>
<evidence type="ECO:0000313" key="3">
    <source>
        <dbReference type="EMBL" id="OFC35736.1"/>
    </source>
</evidence>
<evidence type="ECO:0000256" key="1">
    <source>
        <dbReference type="SAM" id="Coils"/>
    </source>
</evidence>
<reference evidence="3 4" key="1">
    <citation type="submission" date="2016-06" db="EMBL/GenBank/DDBJ databases">
        <title>Gene turnover analysis identifies the evolutionary adaptation of the extremophile Acidithiobacillus caldus.</title>
        <authorList>
            <person name="Zhang X."/>
        </authorList>
    </citation>
    <scope>NUCLEOTIDE SEQUENCE [LARGE SCALE GENOMIC DNA]</scope>
    <source>
        <strain evidence="3 4">DX</strain>
    </source>
</reference>
<organism evidence="3 4">
    <name type="scientific">Acidithiobacillus caldus</name>
    <dbReference type="NCBI Taxonomy" id="33059"/>
    <lineage>
        <taxon>Bacteria</taxon>
        <taxon>Pseudomonadati</taxon>
        <taxon>Pseudomonadota</taxon>
        <taxon>Acidithiobacillia</taxon>
        <taxon>Acidithiobacillales</taxon>
        <taxon>Acidithiobacillaceae</taxon>
        <taxon>Acidithiobacillus</taxon>
    </lineage>
</organism>
<name>A0A1E7YMR0_9PROT</name>
<evidence type="ECO:0008006" key="5">
    <source>
        <dbReference type="Google" id="ProtNLM"/>
    </source>
</evidence>
<sequence length="144" mass="15523">MVKISTLGLLGRGAFLASLLSLAACAQMVTPTPAQVTNNAIAVQEGRAHIFSLSPQVKPAELVPAQRALAAARAADARGDYLYADRQTQLAKLLLDNVQARLDGAPGRVEEQQLKRQIREEQQRVAELQQKVAATRKQLGDTTP</sequence>
<dbReference type="AlphaFoldDB" id="A0A1E7YMR0"/>
<evidence type="ECO:0000256" key="2">
    <source>
        <dbReference type="SAM" id="SignalP"/>
    </source>
</evidence>
<keyword evidence="1" id="KW-0175">Coiled coil</keyword>
<evidence type="ECO:0000313" key="4">
    <source>
        <dbReference type="Proteomes" id="UP000175616"/>
    </source>
</evidence>
<gene>
    <name evidence="3" type="ORF">BAE27_07265</name>
</gene>
<proteinExistence type="predicted"/>
<feature type="coiled-coil region" evidence="1">
    <location>
        <begin position="111"/>
        <end position="138"/>
    </location>
</feature>
<accession>A0A1E7YMR0</accession>
<feature type="signal peptide" evidence="2">
    <location>
        <begin position="1"/>
        <end position="26"/>
    </location>
</feature>
<keyword evidence="2" id="KW-0732">Signal</keyword>
<dbReference type="PROSITE" id="PS51257">
    <property type="entry name" value="PROKAR_LIPOPROTEIN"/>
    <property type="match status" value="1"/>
</dbReference>